<dbReference type="Proteomes" id="UP000649232">
    <property type="component" value="Unassembled WGS sequence"/>
</dbReference>
<organism evidence="2 3">
    <name type="scientific">Paraglaciecola chathamensis</name>
    <dbReference type="NCBI Taxonomy" id="368405"/>
    <lineage>
        <taxon>Bacteria</taxon>
        <taxon>Pseudomonadati</taxon>
        <taxon>Pseudomonadota</taxon>
        <taxon>Gammaproteobacteria</taxon>
        <taxon>Alteromonadales</taxon>
        <taxon>Alteromonadaceae</taxon>
        <taxon>Paraglaciecola</taxon>
    </lineage>
</organism>
<name>A0ABS0WFV2_9ALTE</name>
<dbReference type="Pfam" id="PF07119">
    <property type="entry name" value="DUF1375"/>
    <property type="match status" value="1"/>
</dbReference>
<feature type="chain" id="PRO_5047367421" evidence="1">
    <location>
        <begin position="21"/>
        <end position="111"/>
    </location>
</feature>
<feature type="signal peptide" evidence="1">
    <location>
        <begin position="1"/>
        <end position="20"/>
    </location>
</feature>
<keyword evidence="2" id="KW-0449">Lipoprotein</keyword>
<evidence type="ECO:0000313" key="3">
    <source>
        <dbReference type="Proteomes" id="UP000649232"/>
    </source>
</evidence>
<keyword evidence="1" id="KW-0732">Signal</keyword>
<accession>A0ABS0WFV2</accession>
<evidence type="ECO:0000313" key="2">
    <source>
        <dbReference type="EMBL" id="MBJ2137329.1"/>
    </source>
</evidence>
<dbReference type="InterPro" id="IPR010780">
    <property type="entry name" value="DUF1375"/>
</dbReference>
<proteinExistence type="predicted"/>
<protein>
    <submittedName>
        <fullName evidence="2">YceK/YidQ family lipoprotein</fullName>
    </submittedName>
</protein>
<dbReference type="RefSeq" id="WP_198824945.1">
    <property type="nucleotide sequence ID" value="NZ_JAEILT010000018.1"/>
</dbReference>
<sequence length="111" mass="12163">MSNKRTLAVLFLLFLCHACATVKTLAPNGNHVDIAYYDKKSYCNSIPRVYSGLSHNVCLMYGEPSQTLNMGDSFNGVPYLLIDSAFSAATDTLLLPYTIYSQATKGSIKVN</sequence>
<evidence type="ECO:0000256" key="1">
    <source>
        <dbReference type="SAM" id="SignalP"/>
    </source>
</evidence>
<reference evidence="2 3" key="1">
    <citation type="submission" date="2020-12" db="EMBL/GenBank/DDBJ databases">
        <title>Draft genome sequences of nine environmental bacterial isolates colonizing plastic.</title>
        <authorList>
            <person name="Borre I."/>
            <person name="Sonnenschein E.C."/>
        </authorList>
    </citation>
    <scope>NUCLEOTIDE SEQUENCE [LARGE SCALE GENOMIC DNA]</scope>
    <source>
        <strain evidence="2 3">IB30</strain>
    </source>
</reference>
<dbReference type="EMBL" id="JAEILT010000018">
    <property type="protein sequence ID" value="MBJ2137329.1"/>
    <property type="molecule type" value="Genomic_DNA"/>
</dbReference>
<comment type="caution">
    <text evidence="2">The sequence shown here is derived from an EMBL/GenBank/DDBJ whole genome shotgun (WGS) entry which is preliminary data.</text>
</comment>
<gene>
    <name evidence="2" type="ORF">JEU11_12780</name>
</gene>